<evidence type="ECO:0000313" key="8">
    <source>
        <dbReference type="Proteomes" id="UP000271889"/>
    </source>
</evidence>
<evidence type="ECO:0000259" key="6">
    <source>
        <dbReference type="SMART" id="SM01372"/>
    </source>
</evidence>
<gene>
    <name evidence="7" type="ORF">CGOC_LOCUS2023</name>
</gene>
<dbReference type="SMART" id="SM01372">
    <property type="entry name" value="E2F_TDP"/>
    <property type="match status" value="1"/>
</dbReference>
<accession>A0A3P6R714</accession>
<dbReference type="Proteomes" id="UP000271889">
    <property type="component" value="Unassembled WGS sequence"/>
</dbReference>
<keyword evidence="8" id="KW-1185">Reference proteome</keyword>
<organism evidence="7 8">
    <name type="scientific">Cylicostephanus goldi</name>
    <name type="common">Nematode worm</name>
    <dbReference type="NCBI Taxonomy" id="71465"/>
    <lineage>
        <taxon>Eukaryota</taxon>
        <taxon>Metazoa</taxon>
        <taxon>Ecdysozoa</taxon>
        <taxon>Nematoda</taxon>
        <taxon>Chromadorea</taxon>
        <taxon>Rhabditida</taxon>
        <taxon>Rhabditina</taxon>
        <taxon>Rhabditomorpha</taxon>
        <taxon>Strongyloidea</taxon>
        <taxon>Strongylidae</taxon>
        <taxon>Cylicostephanus</taxon>
    </lineage>
</organism>
<dbReference type="InterPro" id="IPR003316">
    <property type="entry name" value="E2F_WHTH_DNA-bd_dom"/>
</dbReference>
<dbReference type="SUPFAM" id="SSF144074">
    <property type="entry name" value="E2F-DP heterodimerization region"/>
    <property type="match status" value="1"/>
</dbReference>
<evidence type="ECO:0000256" key="3">
    <source>
        <dbReference type="ARBA" id="ARBA00023125"/>
    </source>
</evidence>
<dbReference type="Pfam" id="PF02319">
    <property type="entry name" value="WHD_E2F_TDP"/>
    <property type="match status" value="1"/>
</dbReference>
<reference evidence="7 8" key="1">
    <citation type="submission" date="2018-11" db="EMBL/GenBank/DDBJ databases">
        <authorList>
            <consortium name="Pathogen Informatics"/>
        </authorList>
    </citation>
    <scope>NUCLEOTIDE SEQUENCE [LARGE SCALE GENOMIC DNA]</scope>
</reference>
<keyword evidence="2 5" id="KW-0805">Transcription regulation</keyword>
<dbReference type="PANTHER" id="PTHR12081">
    <property type="entry name" value="TRANSCRIPTION FACTOR E2F"/>
    <property type="match status" value="1"/>
</dbReference>
<dbReference type="Gene3D" id="6.10.250.540">
    <property type="match status" value="1"/>
</dbReference>
<evidence type="ECO:0000256" key="1">
    <source>
        <dbReference type="ARBA" id="ARBA00010940"/>
    </source>
</evidence>
<evidence type="ECO:0000256" key="5">
    <source>
        <dbReference type="RuleBase" id="RU003796"/>
    </source>
</evidence>
<feature type="domain" description="E2F/DP family winged-helix DNA-binding" evidence="6">
    <location>
        <begin position="1"/>
        <end position="51"/>
    </location>
</feature>
<dbReference type="AlphaFoldDB" id="A0A3P6R714"/>
<keyword evidence="4 5" id="KW-0804">Transcription</keyword>
<dbReference type="OrthoDB" id="1743261at2759"/>
<dbReference type="PANTHER" id="PTHR12081:SF18">
    <property type="entry name" value="TRANSCRIPTION FACTOR E2F2-RELATED"/>
    <property type="match status" value="1"/>
</dbReference>
<dbReference type="EMBL" id="UYRV01004258">
    <property type="protein sequence ID" value="VDK51303.1"/>
    <property type="molecule type" value="Genomic_DNA"/>
</dbReference>
<dbReference type="Gene3D" id="1.10.10.10">
    <property type="entry name" value="Winged helix-like DNA-binding domain superfamily/Winged helix DNA-binding domain"/>
    <property type="match status" value="1"/>
</dbReference>
<dbReference type="InterPro" id="IPR037241">
    <property type="entry name" value="E2F-DP_heterodim"/>
</dbReference>
<keyword evidence="5" id="KW-0539">Nucleus</keyword>
<protein>
    <recommendedName>
        <fullName evidence="6">E2F/DP family winged-helix DNA-binding domain-containing protein</fullName>
    </recommendedName>
</protein>
<dbReference type="InterPro" id="IPR032198">
    <property type="entry name" value="E2F_CC-MB"/>
</dbReference>
<sequence>MALKNFNDTVNLNNAAEELNVPKRRLYDITNVLEGINLVEKIGKNSIRWKTNDGDASVLDALKKDCRDLQAEEIELDAVLLDLTSAVKLLKEDPTCNPYAYLRLRDLRSLDTLKEQTLIAVKSLPDTQCSIELADLSSTGRFQLKISTDNCSALKTYLCSSEANIHSNVEDVLSASK</sequence>
<dbReference type="InterPro" id="IPR015633">
    <property type="entry name" value="E2F"/>
</dbReference>
<evidence type="ECO:0000313" key="7">
    <source>
        <dbReference type="EMBL" id="VDK51303.1"/>
    </source>
</evidence>
<dbReference type="SUPFAM" id="SSF46785">
    <property type="entry name" value="Winged helix' DNA-binding domain"/>
    <property type="match status" value="1"/>
</dbReference>
<evidence type="ECO:0000256" key="2">
    <source>
        <dbReference type="ARBA" id="ARBA00023015"/>
    </source>
</evidence>
<dbReference type="GO" id="GO:0000978">
    <property type="term" value="F:RNA polymerase II cis-regulatory region sequence-specific DNA binding"/>
    <property type="evidence" value="ECO:0007669"/>
    <property type="project" value="InterPro"/>
</dbReference>
<comment type="subcellular location">
    <subcellularLocation>
        <location evidence="5">Nucleus</location>
    </subcellularLocation>
</comment>
<dbReference type="GO" id="GO:0046983">
    <property type="term" value="F:protein dimerization activity"/>
    <property type="evidence" value="ECO:0007669"/>
    <property type="project" value="InterPro"/>
</dbReference>
<dbReference type="GO" id="GO:0090575">
    <property type="term" value="C:RNA polymerase II transcription regulator complex"/>
    <property type="evidence" value="ECO:0007669"/>
    <property type="project" value="TreeGrafter"/>
</dbReference>
<dbReference type="InterPro" id="IPR036390">
    <property type="entry name" value="WH_DNA-bd_sf"/>
</dbReference>
<comment type="similarity">
    <text evidence="1 5">Belongs to the E2F/DP family.</text>
</comment>
<name>A0A3P6R714_CYLGO</name>
<dbReference type="Pfam" id="PF16421">
    <property type="entry name" value="E2F_CC-MB"/>
    <property type="match status" value="1"/>
</dbReference>
<dbReference type="GO" id="GO:0000981">
    <property type="term" value="F:DNA-binding transcription factor activity, RNA polymerase II-specific"/>
    <property type="evidence" value="ECO:0007669"/>
    <property type="project" value="TreeGrafter"/>
</dbReference>
<evidence type="ECO:0000256" key="4">
    <source>
        <dbReference type="ARBA" id="ARBA00023163"/>
    </source>
</evidence>
<dbReference type="InterPro" id="IPR036388">
    <property type="entry name" value="WH-like_DNA-bd_sf"/>
</dbReference>
<proteinExistence type="inferred from homology"/>
<keyword evidence="3 5" id="KW-0238">DNA-binding</keyword>